<organism evidence="1 2">
    <name type="scientific">Blautia hominis</name>
    <dbReference type="NCBI Taxonomy" id="2025493"/>
    <lineage>
        <taxon>Bacteria</taxon>
        <taxon>Bacillati</taxon>
        <taxon>Bacillota</taxon>
        <taxon>Clostridia</taxon>
        <taxon>Lachnospirales</taxon>
        <taxon>Lachnospiraceae</taxon>
        <taxon>Blautia</taxon>
    </lineage>
</organism>
<reference evidence="1 2" key="1">
    <citation type="submission" date="2024-04" db="EMBL/GenBank/DDBJ databases">
        <title>Defined microbial consortia suppress multidrug-resistant proinflammatory Enterobacteriaceae via ecological control.</title>
        <authorList>
            <person name="Furuichi M."/>
            <person name="Kawaguchi T."/>
            <person name="Pust M."/>
            <person name="Yasuma K."/>
            <person name="Plichta D."/>
            <person name="Hasegawa N."/>
            <person name="Ohya T."/>
            <person name="Bhattarai S."/>
            <person name="Sasajima S."/>
            <person name="Aoto Y."/>
            <person name="Tuganbaev T."/>
            <person name="Yaginuma M."/>
            <person name="Ueda M."/>
            <person name="Okahashi N."/>
            <person name="Amafuji K."/>
            <person name="Kiridooshi Y."/>
            <person name="Sugita K."/>
            <person name="Strazar M."/>
            <person name="Skelly A."/>
            <person name="Suda W."/>
            <person name="Hattori M."/>
            <person name="Nakamoto N."/>
            <person name="Caballero S."/>
            <person name="Norman J."/>
            <person name="Olle B."/>
            <person name="Tanoue T."/>
            <person name="Arita M."/>
            <person name="Bucci V."/>
            <person name="Atarashi K."/>
            <person name="Xavier R."/>
            <person name="Honda K."/>
        </authorList>
    </citation>
    <scope>NUCLEOTIDE SEQUENCE [LARGE SCALE GENOMIC DNA]</scope>
    <source>
        <strain evidence="2">k04-0078-D8-1</strain>
    </source>
</reference>
<gene>
    <name evidence="1" type="ORF">K040078D81_47140</name>
</gene>
<dbReference type="EMBL" id="BAABYW010000001">
    <property type="protein sequence ID" value="GAA6410597.1"/>
    <property type="molecule type" value="Genomic_DNA"/>
</dbReference>
<accession>A0ABQ0BGL0</accession>
<dbReference type="RefSeq" id="WP_244807255.1">
    <property type="nucleotide sequence ID" value="NZ_BAABYW010000001.1"/>
</dbReference>
<evidence type="ECO:0000313" key="2">
    <source>
        <dbReference type="Proteomes" id="UP001600943"/>
    </source>
</evidence>
<dbReference type="Proteomes" id="UP001600943">
    <property type="component" value="Unassembled WGS sequence"/>
</dbReference>
<keyword evidence="2" id="KW-1185">Reference proteome</keyword>
<evidence type="ECO:0000313" key="1">
    <source>
        <dbReference type="EMBL" id="GAA6410597.1"/>
    </source>
</evidence>
<protein>
    <submittedName>
        <fullName evidence="1">Uncharacterized protein</fullName>
    </submittedName>
</protein>
<name>A0ABQ0BGL0_9FIRM</name>
<sequence>MFEEMNTIELSGEKYPIKCDLLVLEKIQDKYGTIGEFEQKLMTWEPDLDEDGNKIIDDDGKTKYHGKFPDAGAVNDALTWMVNEGEAITAEKDGRAPVKYEKEGIVRKVDIPLTALADALHDEFYRCFETKNAMTTQRKKQTEKANL</sequence>
<proteinExistence type="predicted"/>
<comment type="caution">
    <text evidence="1">The sequence shown here is derived from an EMBL/GenBank/DDBJ whole genome shotgun (WGS) entry which is preliminary data.</text>
</comment>